<dbReference type="SMART" id="SM00382">
    <property type="entry name" value="AAA"/>
    <property type="match status" value="1"/>
</dbReference>
<dbReference type="AlphaFoldDB" id="A0A6A7AK75"/>
<reference evidence="2" key="1">
    <citation type="journal article" date="2020" name="Stud. Mycol.">
        <title>101 Dothideomycetes genomes: a test case for predicting lifestyles and emergence of pathogens.</title>
        <authorList>
            <person name="Haridas S."/>
            <person name="Albert R."/>
            <person name="Binder M."/>
            <person name="Bloem J."/>
            <person name="Labutti K."/>
            <person name="Salamov A."/>
            <person name="Andreopoulos B."/>
            <person name="Baker S."/>
            <person name="Barry K."/>
            <person name="Bills G."/>
            <person name="Bluhm B."/>
            <person name="Cannon C."/>
            <person name="Castanera R."/>
            <person name="Culley D."/>
            <person name="Daum C."/>
            <person name="Ezra D."/>
            <person name="Gonzalez J."/>
            <person name="Henrissat B."/>
            <person name="Kuo A."/>
            <person name="Liang C."/>
            <person name="Lipzen A."/>
            <person name="Lutzoni F."/>
            <person name="Magnuson J."/>
            <person name="Mondo S."/>
            <person name="Nolan M."/>
            <person name="Ohm R."/>
            <person name="Pangilinan J."/>
            <person name="Park H.-J."/>
            <person name="Ramirez L."/>
            <person name="Alfaro M."/>
            <person name="Sun H."/>
            <person name="Tritt A."/>
            <person name="Yoshinaga Y."/>
            <person name="Zwiers L.-H."/>
            <person name="Turgeon B."/>
            <person name="Goodwin S."/>
            <person name="Spatafora J."/>
            <person name="Crous P."/>
            <person name="Grigoriev I."/>
        </authorList>
    </citation>
    <scope>NUCLEOTIDE SEQUENCE</scope>
    <source>
        <strain evidence="2">CBS 113818</strain>
    </source>
</reference>
<dbReference type="CDD" id="cd19481">
    <property type="entry name" value="RecA-like_protease"/>
    <property type="match status" value="1"/>
</dbReference>
<dbReference type="InterPro" id="IPR003959">
    <property type="entry name" value="ATPase_AAA_core"/>
</dbReference>
<dbReference type="InterPro" id="IPR003593">
    <property type="entry name" value="AAA+_ATPase"/>
</dbReference>
<dbReference type="EMBL" id="MU006216">
    <property type="protein sequence ID" value="KAF2833650.1"/>
    <property type="molecule type" value="Genomic_DNA"/>
</dbReference>
<dbReference type="PANTHER" id="PTHR23077:SF132">
    <property type="entry name" value="ATP-DEPENDENT ZN PROTEASE"/>
    <property type="match status" value="1"/>
</dbReference>
<dbReference type="GO" id="GO:0005524">
    <property type="term" value="F:ATP binding"/>
    <property type="evidence" value="ECO:0007669"/>
    <property type="project" value="InterPro"/>
</dbReference>
<dbReference type="Proteomes" id="UP000799424">
    <property type="component" value="Unassembled WGS sequence"/>
</dbReference>
<gene>
    <name evidence="2" type="ORF">CC86DRAFT_311607</name>
</gene>
<organism evidence="2 3">
    <name type="scientific">Ophiobolus disseminans</name>
    <dbReference type="NCBI Taxonomy" id="1469910"/>
    <lineage>
        <taxon>Eukaryota</taxon>
        <taxon>Fungi</taxon>
        <taxon>Dikarya</taxon>
        <taxon>Ascomycota</taxon>
        <taxon>Pezizomycotina</taxon>
        <taxon>Dothideomycetes</taxon>
        <taxon>Pleosporomycetidae</taxon>
        <taxon>Pleosporales</taxon>
        <taxon>Pleosporineae</taxon>
        <taxon>Phaeosphaeriaceae</taxon>
        <taxon>Ophiobolus</taxon>
    </lineage>
</organism>
<dbReference type="InterPro" id="IPR050168">
    <property type="entry name" value="AAA_ATPase_domain"/>
</dbReference>
<dbReference type="Gene3D" id="3.40.50.300">
    <property type="entry name" value="P-loop containing nucleotide triphosphate hydrolases"/>
    <property type="match status" value="1"/>
</dbReference>
<feature type="domain" description="AAA+ ATPase" evidence="1">
    <location>
        <begin position="223"/>
        <end position="347"/>
    </location>
</feature>
<keyword evidence="2" id="KW-0378">Hydrolase</keyword>
<dbReference type="GO" id="GO:0003723">
    <property type="term" value="F:RNA binding"/>
    <property type="evidence" value="ECO:0007669"/>
    <property type="project" value="TreeGrafter"/>
</dbReference>
<dbReference type="GO" id="GO:0005634">
    <property type="term" value="C:nucleus"/>
    <property type="evidence" value="ECO:0007669"/>
    <property type="project" value="TreeGrafter"/>
</dbReference>
<dbReference type="GO" id="GO:0016887">
    <property type="term" value="F:ATP hydrolysis activity"/>
    <property type="evidence" value="ECO:0007669"/>
    <property type="project" value="InterPro"/>
</dbReference>
<dbReference type="InterPro" id="IPR027417">
    <property type="entry name" value="P-loop_NTPase"/>
</dbReference>
<proteinExistence type="predicted"/>
<dbReference type="Pfam" id="PF00004">
    <property type="entry name" value="AAA"/>
    <property type="match status" value="1"/>
</dbReference>
<protein>
    <submittedName>
        <fullName evidence="2">P-loop containing nucleoside triphosphate hydrolase protein</fullName>
    </submittedName>
</protein>
<name>A0A6A7AK75_9PLEO</name>
<evidence type="ECO:0000259" key="1">
    <source>
        <dbReference type="SMART" id="SM00382"/>
    </source>
</evidence>
<dbReference type="PANTHER" id="PTHR23077">
    <property type="entry name" value="AAA-FAMILY ATPASE"/>
    <property type="match status" value="1"/>
</dbReference>
<dbReference type="GO" id="GO:1990275">
    <property type="term" value="F:preribosome binding"/>
    <property type="evidence" value="ECO:0007669"/>
    <property type="project" value="TreeGrafter"/>
</dbReference>
<accession>A0A6A7AK75</accession>
<sequence>MASADDFTFIETEATRGSKPSKLFDDLAHFTSAKTPDLDTQLVTSLRHKHPELIVTTVSRNNIDLLTFAAAGYAQAELDTDAEPVLHWRGFAGPSHRGGSGYLYDSKFFARYKYTWGGQSFILYTVFSLQYILKEPVGNETTSSNSSITDFLLATIGKWYTKEVPAIYVYDGYWTRDTKLWEQVKKAKWDDVILDPKMKKALTEVANKFFDNKDIYDEYGVPWKRGLIFHGPVGNGKTISLKALMHTLQDRNPPIVTLYVKSAPYSYNIRSVFEMARAMSPCLLVLEDIDTIVTSSTRSYFFNEVDGLENNDGILMIATTNHLDKLDPGLSKRPSRFDRKYLFPLPDQGERALYAQYWQKKLKDKKSIEFPVKLCNAIAEITEDFSFAYLKEAFVATLLDLARNADGDDDDADESADDKDDDPLDKYEFWRSFKAQVKILRDDMGSGNSIDSATGTQEGVSAAYEELLPLLDAMKLHTQNGPQSHESAPHFPLVSHAMTVDPHNPFMRSGSDVGPANAFGMFRSPVAQNKAADAKSAVWGRDMV</sequence>
<dbReference type="SUPFAM" id="SSF52540">
    <property type="entry name" value="P-loop containing nucleoside triphosphate hydrolases"/>
    <property type="match status" value="1"/>
</dbReference>
<dbReference type="GO" id="GO:0042254">
    <property type="term" value="P:ribosome biogenesis"/>
    <property type="evidence" value="ECO:0007669"/>
    <property type="project" value="TreeGrafter"/>
</dbReference>
<evidence type="ECO:0000313" key="2">
    <source>
        <dbReference type="EMBL" id="KAF2833650.1"/>
    </source>
</evidence>
<evidence type="ECO:0000313" key="3">
    <source>
        <dbReference type="Proteomes" id="UP000799424"/>
    </source>
</evidence>
<dbReference type="OrthoDB" id="2115716at2759"/>
<keyword evidence="3" id="KW-1185">Reference proteome</keyword>